<feature type="coiled-coil region" evidence="1">
    <location>
        <begin position="66"/>
        <end position="182"/>
    </location>
</feature>
<reference evidence="3 4" key="2">
    <citation type="journal article" date="2019" name="G3 (Bethesda)">
        <title>Hybrid Assembly of the Genome of the Entomopathogenic Nematode Steinernema carpocapsae Identifies the X-Chromosome.</title>
        <authorList>
            <person name="Serra L."/>
            <person name="Macchietto M."/>
            <person name="Macias-Munoz A."/>
            <person name="McGill C.J."/>
            <person name="Rodriguez I.M."/>
            <person name="Rodriguez B."/>
            <person name="Murad R."/>
            <person name="Mortazavi A."/>
        </authorList>
    </citation>
    <scope>NUCLEOTIDE SEQUENCE [LARGE SCALE GENOMIC DNA]</scope>
    <source>
        <strain evidence="3 4">ALL</strain>
    </source>
</reference>
<comment type="caution">
    <text evidence="3">The sequence shown here is derived from an EMBL/GenBank/DDBJ whole genome shotgun (WGS) entry which is preliminary data.</text>
</comment>
<dbReference type="GO" id="GO:0000793">
    <property type="term" value="C:condensed chromosome"/>
    <property type="evidence" value="ECO:0007669"/>
    <property type="project" value="TreeGrafter"/>
</dbReference>
<dbReference type="OrthoDB" id="5897937at2759"/>
<reference evidence="3 4" key="1">
    <citation type="journal article" date="2015" name="Genome Biol.">
        <title>Comparative genomics of Steinernema reveals deeply conserved gene regulatory networks.</title>
        <authorList>
            <person name="Dillman A.R."/>
            <person name="Macchietto M."/>
            <person name="Porter C.F."/>
            <person name="Rogers A."/>
            <person name="Williams B."/>
            <person name="Antoshechkin I."/>
            <person name="Lee M.M."/>
            <person name="Goodwin Z."/>
            <person name="Lu X."/>
            <person name="Lewis E.E."/>
            <person name="Goodrich-Blair H."/>
            <person name="Stock S.P."/>
            <person name="Adams B.J."/>
            <person name="Sternberg P.W."/>
            <person name="Mortazavi A."/>
        </authorList>
    </citation>
    <scope>NUCLEOTIDE SEQUENCE [LARGE SCALE GENOMIC DNA]</scope>
    <source>
        <strain evidence="3 4">ALL</strain>
    </source>
</reference>
<dbReference type="AlphaFoldDB" id="A0A4U5N3U8"/>
<evidence type="ECO:0000313" key="3">
    <source>
        <dbReference type="EMBL" id="TKR76853.1"/>
    </source>
</evidence>
<feature type="region of interest" description="Disordered" evidence="2">
    <location>
        <begin position="1"/>
        <end position="21"/>
    </location>
</feature>
<organism evidence="3 4">
    <name type="scientific">Steinernema carpocapsae</name>
    <name type="common">Entomopathogenic nematode</name>
    <dbReference type="NCBI Taxonomy" id="34508"/>
    <lineage>
        <taxon>Eukaryota</taxon>
        <taxon>Metazoa</taxon>
        <taxon>Ecdysozoa</taxon>
        <taxon>Nematoda</taxon>
        <taxon>Chromadorea</taxon>
        <taxon>Rhabditida</taxon>
        <taxon>Tylenchina</taxon>
        <taxon>Panagrolaimomorpha</taxon>
        <taxon>Strongyloidoidea</taxon>
        <taxon>Steinernematidae</taxon>
        <taxon>Steinernema</taxon>
    </lineage>
</organism>
<evidence type="ECO:0000313" key="4">
    <source>
        <dbReference type="Proteomes" id="UP000298663"/>
    </source>
</evidence>
<dbReference type="GO" id="GO:0003682">
    <property type="term" value="F:chromatin binding"/>
    <property type="evidence" value="ECO:0007669"/>
    <property type="project" value="TreeGrafter"/>
</dbReference>
<dbReference type="GO" id="GO:0000785">
    <property type="term" value="C:chromatin"/>
    <property type="evidence" value="ECO:0007669"/>
    <property type="project" value="TreeGrafter"/>
</dbReference>
<proteinExistence type="predicted"/>
<evidence type="ECO:0000256" key="1">
    <source>
        <dbReference type="SAM" id="Coils"/>
    </source>
</evidence>
<dbReference type="GO" id="GO:0007076">
    <property type="term" value="P:mitotic chromosome condensation"/>
    <property type="evidence" value="ECO:0007669"/>
    <property type="project" value="TreeGrafter"/>
</dbReference>
<feature type="coiled-coil region" evidence="1">
    <location>
        <begin position="237"/>
        <end position="292"/>
    </location>
</feature>
<dbReference type="GO" id="GO:0000796">
    <property type="term" value="C:condensin complex"/>
    <property type="evidence" value="ECO:0007669"/>
    <property type="project" value="TreeGrafter"/>
</dbReference>
<sequence length="705" mass="80224">MDCTPHKASPLIKRRDRGDQPNAGEFRVRNYVVKYRFFDMDGSLDEYRTPVGDRYGIRMRPDETGVRAQPAELSELEEQIDQLKRANYHLECEVRQLRGQLPRVKNASEEKLRDDVMALGDQLDQSEDQRSQLESDLRQANQLAEKLMAEKIAVERECDARIEKLQDDMERLRRENNENYQLYMEHKTQNGLLKSDLDRFAAGRPSMDLSVATVTSDGNMSILSERDKEMLRMSSTLHQAKMEADQQARKLQEALEEQKKKVSNRDDMIRQLLAKQNTVEKKKKEIEELLKQERTMHKTYMENMDKTTGTHQQHPEDYGREGQLQADIEDVAKRHLSNDRSVSDSVAQLYVSHADLPNVSARPDDTIQMSAGDSVLLSTTDSNMSLSIAFNQIKLSGTSGENVDMLAQMADALFSKLRKTAATLRSILGHKAKIVSELEASIRELETSVHTSFIEGVGTMKRQMQARIDDTEAKLQEAEEEKQALDERLADLDAHNKNLEGLVKEQDEELQTLEHEKIALKKQIGDLEGHINDTEAKLQEAVEEKLDLAERLADLDVLNKNLEAKLKEQQEALEKSDHSIREEAAAAATRVPTGWTIVKCADRLDAVDAKTNNIVQLLKTVGTSLPIQPHAMETMMKFGREARDEAYKCAKFLRLFDKENQGNSIMSDKVRETLERELKDINKVLKQTAVNARLLNSRSSPGNNN</sequence>
<name>A0A4U5N3U8_STECR</name>
<accession>A0A4U5N3U8</accession>
<gene>
    <name evidence="3" type="ORF">L596_017930</name>
</gene>
<keyword evidence="4" id="KW-1185">Reference proteome</keyword>
<dbReference type="PANTHER" id="PTHR43941:SF1">
    <property type="entry name" value="STRUCTURAL MAINTENANCE OF CHROMOSOMES PROTEIN 2"/>
    <property type="match status" value="1"/>
</dbReference>
<protein>
    <submittedName>
        <fullName evidence="3">Uncharacterized protein</fullName>
    </submittedName>
</protein>
<dbReference type="Proteomes" id="UP000298663">
    <property type="component" value="Unassembled WGS sequence"/>
</dbReference>
<feature type="coiled-coil region" evidence="1">
    <location>
        <begin position="461"/>
        <end position="579"/>
    </location>
</feature>
<dbReference type="PANTHER" id="PTHR43941">
    <property type="entry name" value="STRUCTURAL MAINTENANCE OF CHROMOSOMES PROTEIN 2"/>
    <property type="match status" value="1"/>
</dbReference>
<keyword evidence="1" id="KW-0175">Coiled coil</keyword>
<dbReference type="Gene3D" id="1.10.287.1490">
    <property type="match status" value="1"/>
</dbReference>
<evidence type="ECO:0000256" key="2">
    <source>
        <dbReference type="SAM" id="MobiDB-lite"/>
    </source>
</evidence>
<dbReference type="EMBL" id="AZBU02000005">
    <property type="protein sequence ID" value="TKR76853.1"/>
    <property type="molecule type" value="Genomic_DNA"/>
</dbReference>